<reference evidence="2 3" key="1">
    <citation type="journal article" date="2019" name="Int. J. Syst. Evol. Microbiol.">
        <title>The Global Catalogue of Microorganisms (GCM) 10K type strain sequencing project: providing services to taxonomists for standard genome sequencing and annotation.</title>
        <authorList>
            <consortium name="The Broad Institute Genomics Platform"/>
            <consortium name="The Broad Institute Genome Sequencing Center for Infectious Disease"/>
            <person name="Wu L."/>
            <person name="Ma J."/>
        </authorList>
    </citation>
    <scope>NUCLEOTIDE SEQUENCE [LARGE SCALE GENOMIC DNA]</scope>
    <source>
        <strain evidence="2 3">CGMCC 1.3240</strain>
    </source>
</reference>
<dbReference type="CDD" id="cd05403">
    <property type="entry name" value="NT_KNTase_like"/>
    <property type="match status" value="1"/>
</dbReference>
<keyword evidence="3" id="KW-1185">Reference proteome</keyword>
<dbReference type="SUPFAM" id="SSF81301">
    <property type="entry name" value="Nucleotidyltransferase"/>
    <property type="match status" value="1"/>
</dbReference>
<dbReference type="InterPro" id="IPR043519">
    <property type="entry name" value="NT_sf"/>
</dbReference>
<dbReference type="Proteomes" id="UP001596312">
    <property type="component" value="Unassembled WGS sequence"/>
</dbReference>
<evidence type="ECO:0000313" key="3">
    <source>
        <dbReference type="Proteomes" id="UP001596312"/>
    </source>
</evidence>
<gene>
    <name evidence="2" type="ORF">ACFQGH_11775</name>
</gene>
<dbReference type="RefSeq" id="WP_340604399.1">
    <property type="nucleotide sequence ID" value="NZ_JBBMXV010000003.1"/>
</dbReference>
<sequence length="228" mass="25730">MQEQATVSLDVPLPEKRVFRYQAMQDILQQLITDPFGEFTQQELAMMIDADVSSVSRSVDLLDRLGVLAIDTGRPARIRLDPDHLSCSDPLFLIAQSEFRKPIRAFRDTLESRVDSTRSIEGVVGIVLYGSVARGTADRRSDIDLLVVLDGDTNHGRRLVSRIERDLGEESFDGDRYEFDVRVETLESSLSVTDALRSVFDDGIVIERTETLGNLRRTVYEHTGPRED</sequence>
<evidence type="ECO:0000313" key="2">
    <source>
        <dbReference type="EMBL" id="MFC6905869.1"/>
    </source>
</evidence>
<comment type="caution">
    <text evidence="2">The sequence shown here is derived from an EMBL/GenBank/DDBJ whole genome shotgun (WGS) entry which is preliminary data.</text>
</comment>
<dbReference type="Gene3D" id="3.30.460.10">
    <property type="entry name" value="Beta Polymerase, domain 2"/>
    <property type="match status" value="1"/>
</dbReference>
<name>A0ABD5V489_9EURY</name>
<organism evidence="2 3">
    <name type="scientific">Halalkalicoccus tibetensis</name>
    <dbReference type="NCBI Taxonomy" id="175632"/>
    <lineage>
        <taxon>Archaea</taxon>
        <taxon>Methanobacteriati</taxon>
        <taxon>Methanobacteriota</taxon>
        <taxon>Stenosarchaea group</taxon>
        <taxon>Halobacteria</taxon>
        <taxon>Halobacteriales</taxon>
        <taxon>Halococcaceae</taxon>
        <taxon>Halalkalicoccus</taxon>
    </lineage>
</organism>
<proteinExistence type="predicted"/>
<dbReference type="Pfam" id="PF01909">
    <property type="entry name" value="NTP_transf_2"/>
    <property type="match status" value="1"/>
</dbReference>
<dbReference type="InterPro" id="IPR002934">
    <property type="entry name" value="Polymerase_NTP_transf_dom"/>
</dbReference>
<evidence type="ECO:0000259" key="1">
    <source>
        <dbReference type="Pfam" id="PF01909"/>
    </source>
</evidence>
<accession>A0ABD5V489</accession>
<dbReference type="EMBL" id="JBHSXQ010000003">
    <property type="protein sequence ID" value="MFC6905869.1"/>
    <property type="molecule type" value="Genomic_DNA"/>
</dbReference>
<protein>
    <submittedName>
        <fullName evidence="2">Nucleotidyltransferase domain-containing protein</fullName>
    </submittedName>
</protein>
<dbReference type="AlphaFoldDB" id="A0ABD5V489"/>
<feature type="domain" description="Polymerase nucleotidyl transferase" evidence="1">
    <location>
        <begin position="117"/>
        <end position="182"/>
    </location>
</feature>